<gene>
    <name evidence="1" type="ORF">LCGC14_1329600</name>
</gene>
<dbReference type="EMBL" id="LAZR01008017">
    <property type="protein sequence ID" value="KKM81462.1"/>
    <property type="molecule type" value="Genomic_DNA"/>
</dbReference>
<name>A0A0F9NJJ3_9ZZZZ</name>
<proteinExistence type="predicted"/>
<accession>A0A0F9NJJ3</accession>
<evidence type="ECO:0000313" key="1">
    <source>
        <dbReference type="EMBL" id="KKM81462.1"/>
    </source>
</evidence>
<organism evidence="1">
    <name type="scientific">marine sediment metagenome</name>
    <dbReference type="NCBI Taxonomy" id="412755"/>
    <lineage>
        <taxon>unclassified sequences</taxon>
        <taxon>metagenomes</taxon>
        <taxon>ecological metagenomes</taxon>
    </lineage>
</organism>
<protein>
    <submittedName>
        <fullName evidence="1">Uncharacterized protein</fullName>
    </submittedName>
</protein>
<dbReference type="AlphaFoldDB" id="A0A0F9NJJ3"/>
<sequence length="71" mass="8700">MSDKRFLCRIGWHKLVDIKTQYTKYMRFGYTGCEMPGMRVTECCKYCDDIKYMSLNLCMPNKYLYQEEIWE</sequence>
<comment type="caution">
    <text evidence="1">The sequence shown here is derived from an EMBL/GenBank/DDBJ whole genome shotgun (WGS) entry which is preliminary data.</text>
</comment>
<reference evidence="1" key="1">
    <citation type="journal article" date="2015" name="Nature">
        <title>Complex archaea that bridge the gap between prokaryotes and eukaryotes.</title>
        <authorList>
            <person name="Spang A."/>
            <person name="Saw J.H."/>
            <person name="Jorgensen S.L."/>
            <person name="Zaremba-Niedzwiedzka K."/>
            <person name="Martijn J."/>
            <person name="Lind A.E."/>
            <person name="van Eijk R."/>
            <person name="Schleper C."/>
            <person name="Guy L."/>
            <person name="Ettema T.J."/>
        </authorList>
    </citation>
    <scope>NUCLEOTIDE SEQUENCE</scope>
</reference>